<dbReference type="InterPro" id="IPR001296">
    <property type="entry name" value="Glyco_trans_1"/>
</dbReference>
<dbReference type="Gene3D" id="3.40.50.2000">
    <property type="entry name" value="Glycogen Phosphorylase B"/>
    <property type="match status" value="1"/>
</dbReference>
<dbReference type="PANTHER" id="PTHR12526:SF638">
    <property type="entry name" value="SPORE COAT PROTEIN SA"/>
    <property type="match status" value="1"/>
</dbReference>
<organism evidence="2">
    <name type="scientific">marine sediment metagenome</name>
    <dbReference type="NCBI Taxonomy" id="412755"/>
    <lineage>
        <taxon>unclassified sequences</taxon>
        <taxon>metagenomes</taxon>
        <taxon>ecological metagenomes</taxon>
    </lineage>
</organism>
<dbReference type="PANTHER" id="PTHR12526">
    <property type="entry name" value="GLYCOSYLTRANSFERASE"/>
    <property type="match status" value="1"/>
</dbReference>
<reference evidence="2" key="1">
    <citation type="journal article" date="2014" name="Front. Microbiol.">
        <title>High frequency of phylogenetically diverse reductive dehalogenase-homologous genes in deep subseafloor sedimentary metagenomes.</title>
        <authorList>
            <person name="Kawai M."/>
            <person name="Futagami T."/>
            <person name="Toyoda A."/>
            <person name="Takaki Y."/>
            <person name="Nishi S."/>
            <person name="Hori S."/>
            <person name="Arai W."/>
            <person name="Tsubouchi T."/>
            <person name="Morono Y."/>
            <person name="Uchiyama I."/>
            <person name="Ito T."/>
            <person name="Fujiyama A."/>
            <person name="Inagaki F."/>
            <person name="Takami H."/>
        </authorList>
    </citation>
    <scope>NUCLEOTIDE SEQUENCE</scope>
    <source>
        <strain evidence="2">Expedition CK06-06</strain>
    </source>
</reference>
<gene>
    <name evidence="2" type="ORF">S03H2_17875</name>
</gene>
<dbReference type="EMBL" id="BARU01009246">
    <property type="protein sequence ID" value="GAH34462.1"/>
    <property type="molecule type" value="Genomic_DNA"/>
</dbReference>
<dbReference type="GO" id="GO:0016757">
    <property type="term" value="F:glycosyltransferase activity"/>
    <property type="evidence" value="ECO:0007669"/>
    <property type="project" value="TreeGrafter"/>
</dbReference>
<protein>
    <recommendedName>
        <fullName evidence="1">Glycosyl transferase family 1 domain-containing protein</fullName>
    </recommendedName>
</protein>
<feature type="non-terminal residue" evidence="2">
    <location>
        <position position="138"/>
    </location>
</feature>
<proteinExistence type="predicted"/>
<sequence>MIISFRSLEPIYDVESLIKAIPSVLKEIPSAKFIVAGDGEQRKYLENLGVSLGISGSIRFVGFVENDELPQYLASADVYVSTSLSDAGIAVSTAEAMACGLPVVITDFGDNRKWVENGINGFLVPPKSPEALASKIAY</sequence>
<feature type="domain" description="Glycosyl transferase family 1" evidence="1">
    <location>
        <begin position="2"/>
        <end position="137"/>
    </location>
</feature>
<name>X1EPI2_9ZZZZ</name>
<dbReference type="Pfam" id="PF00534">
    <property type="entry name" value="Glycos_transf_1"/>
    <property type="match status" value="1"/>
</dbReference>
<comment type="caution">
    <text evidence="2">The sequence shown here is derived from an EMBL/GenBank/DDBJ whole genome shotgun (WGS) entry which is preliminary data.</text>
</comment>
<dbReference type="SUPFAM" id="SSF53756">
    <property type="entry name" value="UDP-Glycosyltransferase/glycogen phosphorylase"/>
    <property type="match status" value="1"/>
</dbReference>
<dbReference type="AlphaFoldDB" id="X1EPI2"/>
<accession>X1EPI2</accession>
<evidence type="ECO:0000259" key="1">
    <source>
        <dbReference type="Pfam" id="PF00534"/>
    </source>
</evidence>
<evidence type="ECO:0000313" key="2">
    <source>
        <dbReference type="EMBL" id="GAH34462.1"/>
    </source>
</evidence>